<dbReference type="OrthoDB" id="3900342at2759"/>
<dbReference type="STRING" id="1890683.A0A427XVU0"/>
<comment type="subcellular location">
    <subcellularLocation>
        <location evidence="1">Membrane</location>
        <topology evidence="1">Multi-pass membrane protein</topology>
    </subcellularLocation>
</comment>
<dbReference type="InterPro" id="IPR002293">
    <property type="entry name" value="AA/rel_permease1"/>
</dbReference>
<accession>A0A427XVU0</accession>
<dbReference type="Proteomes" id="UP000279259">
    <property type="component" value="Unassembled WGS sequence"/>
</dbReference>
<sequence>MNADPPGKLAPEPKELGKVSDKEVQLHQDGPTQSLKRNIGGLAIIGLGMSICNGWAAMSSTIVIGLAQGGTAVVLYGLIFTSAINVCLALTLGEMAAAYPSAGGQYVWSSILAGPRMKRAMSFVVGWTTIFSWITIRPYPSQVASVVIISAEVIFALVQTYQPLFVIQRWQVFLVYMAVNTASILCNLFALQRLPRMGTFFLCFSTIIFLAILITCVAAAPTHQSNEFVWGTYTNEIGWTSSFVVVVTGAVNPAYVFAGLDGAIHIAEDCRRPARAVPYALLSTVGMGFLTGFVMSVGLLYSIQDLDAATSSELPFLAIIVQATGSQAAGAVFMTAFLLVLLVSSNSVHQPTSRLIWSFARDGGLPYSAHVGSVHPTLHVPVIPLLISWTGVTILGALYVASTTVYNSIIACCIVLGNVSFAIPSVQLLLRGRKMREGRWLRLGMLGWVVNGVTVAWTAITLVMWLFPLEPDPAPADMNYSVAVLGVMAILAGLDWLAVRKSFSGPDVEDLALIEDEEPARRCSDAATMVDGSRE</sequence>
<keyword evidence="4 6" id="KW-1133">Transmembrane helix</keyword>
<feature type="transmembrane region" description="Helical" evidence="6">
    <location>
        <begin position="479"/>
        <end position="499"/>
    </location>
</feature>
<evidence type="ECO:0000256" key="5">
    <source>
        <dbReference type="ARBA" id="ARBA00023136"/>
    </source>
</evidence>
<evidence type="ECO:0000256" key="6">
    <source>
        <dbReference type="SAM" id="Phobius"/>
    </source>
</evidence>
<keyword evidence="8" id="KW-1185">Reference proteome</keyword>
<organism evidence="7 8">
    <name type="scientific">Saitozyma podzolica</name>
    <dbReference type="NCBI Taxonomy" id="1890683"/>
    <lineage>
        <taxon>Eukaryota</taxon>
        <taxon>Fungi</taxon>
        <taxon>Dikarya</taxon>
        <taxon>Basidiomycota</taxon>
        <taxon>Agaricomycotina</taxon>
        <taxon>Tremellomycetes</taxon>
        <taxon>Tremellales</taxon>
        <taxon>Trimorphomycetaceae</taxon>
        <taxon>Saitozyma</taxon>
    </lineage>
</organism>
<dbReference type="Gene3D" id="1.20.1740.10">
    <property type="entry name" value="Amino acid/polyamine transporter I"/>
    <property type="match status" value="1"/>
</dbReference>
<keyword evidence="3 6" id="KW-0812">Transmembrane</keyword>
<feature type="transmembrane region" description="Helical" evidence="6">
    <location>
        <begin position="315"/>
        <end position="344"/>
    </location>
</feature>
<feature type="transmembrane region" description="Helical" evidence="6">
    <location>
        <begin position="143"/>
        <end position="161"/>
    </location>
</feature>
<evidence type="ECO:0000256" key="2">
    <source>
        <dbReference type="ARBA" id="ARBA00022448"/>
    </source>
</evidence>
<evidence type="ECO:0008006" key="9">
    <source>
        <dbReference type="Google" id="ProtNLM"/>
    </source>
</evidence>
<protein>
    <recommendedName>
        <fullName evidence="9">Choline transporter</fullName>
    </recommendedName>
</protein>
<feature type="transmembrane region" description="Helical" evidence="6">
    <location>
        <begin position="198"/>
        <end position="220"/>
    </location>
</feature>
<comment type="caution">
    <text evidence="7">The sequence shown here is derived from an EMBL/GenBank/DDBJ whole genome shotgun (WGS) entry which is preliminary data.</text>
</comment>
<evidence type="ECO:0000256" key="4">
    <source>
        <dbReference type="ARBA" id="ARBA00022989"/>
    </source>
</evidence>
<feature type="transmembrane region" description="Helical" evidence="6">
    <location>
        <begin position="442"/>
        <end position="467"/>
    </location>
</feature>
<gene>
    <name evidence="7" type="ORF">EHS25_005841</name>
</gene>
<feature type="transmembrane region" description="Helical" evidence="6">
    <location>
        <begin position="240"/>
        <end position="258"/>
    </location>
</feature>
<evidence type="ECO:0000256" key="1">
    <source>
        <dbReference type="ARBA" id="ARBA00004141"/>
    </source>
</evidence>
<feature type="transmembrane region" description="Helical" evidence="6">
    <location>
        <begin position="408"/>
        <end position="430"/>
    </location>
</feature>
<dbReference type="GO" id="GO:0022857">
    <property type="term" value="F:transmembrane transporter activity"/>
    <property type="evidence" value="ECO:0007669"/>
    <property type="project" value="InterPro"/>
</dbReference>
<feature type="transmembrane region" description="Helical" evidence="6">
    <location>
        <begin position="119"/>
        <end position="136"/>
    </location>
</feature>
<feature type="transmembrane region" description="Helical" evidence="6">
    <location>
        <begin position="39"/>
        <end position="66"/>
    </location>
</feature>
<dbReference type="GO" id="GO:0016020">
    <property type="term" value="C:membrane"/>
    <property type="evidence" value="ECO:0007669"/>
    <property type="project" value="UniProtKB-SubCell"/>
</dbReference>
<dbReference type="Pfam" id="PF13520">
    <property type="entry name" value="AA_permease_2"/>
    <property type="match status" value="1"/>
</dbReference>
<feature type="transmembrane region" description="Helical" evidence="6">
    <location>
        <begin position="73"/>
        <end position="99"/>
    </location>
</feature>
<dbReference type="PANTHER" id="PTHR45649">
    <property type="entry name" value="AMINO-ACID PERMEASE BAT1"/>
    <property type="match status" value="1"/>
</dbReference>
<keyword evidence="5 6" id="KW-0472">Membrane</keyword>
<dbReference type="PIRSF" id="PIRSF006060">
    <property type="entry name" value="AA_transporter"/>
    <property type="match status" value="1"/>
</dbReference>
<dbReference type="PANTHER" id="PTHR45649:SF19">
    <property type="entry name" value="TRANSPORTER, PUTATIVE (EUROFUNG)-RELATED"/>
    <property type="match status" value="1"/>
</dbReference>
<proteinExistence type="predicted"/>
<reference evidence="7 8" key="1">
    <citation type="submission" date="2018-11" db="EMBL/GenBank/DDBJ databases">
        <title>Genome sequence of Saitozyma podzolica DSM 27192.</title>
        <authorList>
            <person name="Aliyu H."/>
            <person name="Gorte O."/>
            <person name="Ochsenreither K."/>
        </authorList>
    </citation>
    <scope>NUCLEOTIDE SEQUENCE [LARGE SCALE GENOMIC DNA]</scope>
    <source>
        <strain evidence="7 8">DSM 27192</strain>
    </source>
</reference>
<dbReference type="EMBL" id="RSCD01000026">
    <property type="protein sequence ID" value="RSH82851.1"/>
    <property type="molecule type" value="Genomic_DNA"/>
</dbReference>
<evidence type="ECO:0000256" key="3">
    <source>
        <dbReference type="ARBA" id="ARBA00022692"/>
    </source>
</evidence>
<feature type="transmembrane region" description="Helical" evidence="6">
    <location>
        <begin position="382"/>
        <end position="402"/>
    </location>
</feature>
<evidence type="ECO:0000313" key="8">
    <source>
        <dbReference type="Proteomes" id="UP000279259"/>
    </source>
</evidence>
<name>A0A427XVU0_9TREE</name>
<dbReference type="AlphaFoldDB" id="A0A427XVU0"/>
<keyword evidence="2" id="KW-0813">Transport</keyword>
<feature type="transmembrane region" description="Helical" evidence="6">
    <location>
        <begin position="173"/>
        <end position="191"/>
    </location>
</feature>
<evidence type="ECO:0000313" key="7">
    <source>
        <dbReference type="EMBL" id="RSH82851.1"/>
    </source>
</evidence>
<feature type="transmembrane region" description="Helical" evidence="6">
    <location>
        <begin position="279"/>
        <end position="303"/>
    </location>
</feature>